<reference evidence="1 2" key="1">
    <citation type="submission" date="2020-12" db="EMBL/GenBank/DDBJ databases">
        <title>Draft genome sequence of furan degrading bacterial strain FUR100.</title>
        <authorList>
            <person name="Woiski C."/>
        </authorList>
    </citation>
    <scope>NUCLEOTIDE SEQUENCE [LARGE SCALE GENOMIC DNA]</scope>
    <source>
        <strain evidence="1 2">FUR100</strain>
    </source>
</reference>
<gene>
    <name evidence="1" type="ORF">I3517_33555</name>
</gene>
<dbReference type="Pfam" id="PF21043">
    <property type="entry name" value="Rv3651-like_C"/>
    <property type="match status" value="1"/>
</dbReference>
<protein>
    <submittedName>
        <fullName evidence="1">DUF5593 domain-containing protein</fullName>
    </submittedName>
</protein>
<proteinExistence type="predicted"/>
<evidence type="ECO:0000313" key="1">
    <source>
        <dbReference type="EMBL" id="MBH5147537.1"/>
    </source>
</evidence>
<dbReference type="InterPro" id="IPR041458">
    <property type="entry name" value="Rv3651-like_N"/>
</dbReference>
<name>A0A0E4AEN8_RHOER</name>
<sequence length="335" mass="36727">MATKWLLIESIGGATPSIIGLGSTPRKFTPLDKFFKSKDSLDEVYSVIAEVMASPDRVDRVTADGRRRVVVEPLVTFSGRLHGMYLWTGGPDEVVPDRDPAGAWLFNLTASKASGSNDLLDLYGVPEDERHTEKAMAGAFTRLVTNRDEGEALSKIIHSAPGTIHQAVWTVRRDDDELRAAHFSCRMLEEIDPATSRSEVILRGITQDIGPAIDVAAAPPPVVLEYRVLEAATEEGEYRAIVNLKTLQLIRWVGDPMPDLAWESVDDQVKPGMHPEDLPVALEMSAGLARGKTQGTVRFRQLDGKWKACDVRATLMMLDQHTTAGLVMVRAAADS</sequence>
<dbReference type="EMBL" id="JAECSB010000100">
    <property type="protein sequence ID" value="MBH5147537.1"/>
    <property type="molecule type" value="Genomic_DNA"/>
</dbReference>
<accession>A0A0E4AEN8</accession>
<dbReference type="RefSeq" id="WP_019750057.1">
    <property type="nucleotide sequence ID" value="NZ_BHXB01000003.1"/>
</dbReference>
<dbReference type="Pfam" id="PF18007">
    <property type="entry name" value="Rv3651-like_N"/>
    <property type="match status" value="1"/>
</dbReference>
<dbReference type="AlphaFoldDB" id="A0A0E4AEN8"/>
<evidence type="ECO:0000313" key="2">
    <source>
        <dbReference type="Proteomes" id="UP000627573"/>
    </source>
</evidence>
<dbReference type="Proteomes" id="UP000627573">
    <property type="component" value="Unassembled WGS sequence"/>
</dbReference>
<comment type="caution">
    <text evidence="1">The sequence shown here is derived from an EMBL/GenBank/DDBJ whole genome shotgun (WGS) entry which is preliminary data.</text>
</comment>
<keyword evidence="2" id="KW-1185">Reference proteome</keyword>
<dbReference type="KEGG" id="reb:XU06_30820"/>
<organism evidence="1 2">
    <name type="scientific">Rhodococcus erythropolis</name>
    <name type="common">Arthrobacter picolinophilus</name>
    <dbReference type="NCBI Taxonomy" id="1833"/>
    <lineage>
        <taxon>Bacteria</taxon>
        <taxon>Bacillati</taxon>
        <taxon>Actinomycetota</taxon>
        <taxon>Actinomycetes</taxon>
        <taxon>Mycobacteriales</taxon>
        <taxon>Nocardiaceae</taxon>
        <taxon>Rhodococcus</taxon>
        <taxon>Rhodococcus erythropolis group</taxon>
    </lineage>
</organism>
<dbReference type="InterPro" id="IPR048578">
    <property type="entry name" value="Rv3651-like_C"/>
</dbReference>